<dbReference type="SUPFAM" id="SSF47175">
    <property type="entry name" value="Cytochromes"/>
    <property type="match status" value="1"/>
</dbReference>
<evidence type="ECO:0000256" key="6">
    <source>
        <dbReference type="PIRSR" id="PIRSR000029-1"/>
    </source>
</evidence>
<accession>A0A5W8FZM6</accession>
<feature type="binding site" description="axial binding residue" evidence="6">
    <location>
        <position position="28"/>
    </location>
    <ligand>
        <name>heme b</name>
        <dbReference type="ChEBI" id="CHEBI:60344"/>
    </ligand>
    <ligandPart>
        <name>Fe</name>
        <dbReference type="ChEBI" id="CHEBI:18248"/>
    </ligandPart>
</feature>
<comment type="caution">
    <text evidence="8">The sequence shown here is derived from an EMBL/GenBank/DDBJ whole genome shotgun (WGS) entry which is preliminary data.</text>
</comment>
<dbReference type="GO" id="GO:0020037">
    <property type="term" value="F:heme binding"/>
    <property type="evidence" value="ECO:0007669"/>
    <property type="project" value="InterPro"/>
</dbReference>
<evidence type="ECO:0000256" key="4">
    <source>
        <dbReference type="ARBA" id="ARBA00022617"/>
    </source>
</evidence>
<comment type="cofactor">
    <cofactor evidence="6">
        <name>heme b</name>
        <dbReference type="ChEBI" id="CHEBI:60344"/>
    </cofactor>
    <text evidence="6">Binds 1 heme b (iron(II)-protoporphyrin IX) group per molecule.</text>
</comment>
<organism evidence="8">
    <name type="scientific">Salmonella oranienberg</name>
    <dbReference type="NCBI Taxonomy" id="28147"/>
    <lineage>
        <taxon>Bacteria</taxon>
        <taxon>Pseudomonadati</taxon>
        <taxon>Pseudomonadota</taxon>
        <taxon>Gammaproteobacteria</taxon>
        <taxon>Enterobacterales</taxon>
        <taxon>Enterobacteriaceae</taxon>
        <taxon>Salmonella</taxon>
    </lineage>
</organism>
<keyword evidence="6" id="KW-0408">Iron</keyword>
<keyword evidence="6" id="KW-0479">Metal-binding</keyword>
<feature type="signal peptide" evidence="7">
    <location>
        <begin position="1"/>
        <end position="22"/>
    </location>
</feature>
<evidence type="ECO:0000256" key="2">
    <source>
        <dbReference type="ARBA" id="ARBA00005523"/>
    </source>
</evidence>
<protein>
    <recommendedName>
        <fullName evidence="3">Soluble cytochrome b562</fullName>
    </recommendedName>
</protein>
<dbReference type="GO" id="GO:0042597">
    <property type="term" value="C:periplasmic space"/>
    <property type="evidence" value="ECO:0007669"/>
    <property type="project" value="InterPro"/>
</dbReference>
<dbReference type="InterPro" id="IPR010980">
    <property type="entry name" value="Cyt_c/b562"/>
</dbReference>
<dbReference type="EMBL" id="AAHMZU010000021">
    <property type="protein sequence ID" value="EBY0600947.1"/>
    <property type="molecule type" value="Genomic_DNA"/>
</dbReference>
<sequence length="127" mass="14570">MFRKIFSSTVLVTVLLSSPVFADLKDNMQTLSRNLNVVEASQNSNEILNALDEMKSAILKSRDKIPNSLEGKDNKSHEWHDYQKGYDSLIFTIDKARELVLDGNVSEAKKLVNELKATRNSWHKKYR</sequence>
<evidence type="ECO:0000256" key="7">
    <source>
        <dbReference type="SAM" id="SignalP"/>
    </source>
</evidence>
<feature type="binding site" description="axial binding residue" evidence="6">
    <location>
        <position position="123"/>
    </location>
    <ligand>
        <name>heme b</name>
        <dbReference type="ChEBI" id="CHEBI:60344"/>
    </ligand>
    <ligandPart>
        <name>Fe</name>
        <dbReference type="ChEBI" id="CHEBI:18248"/>
    </ligandPart>
</feature>
<name>A0A5W8FZM6_SALON</name>
<dbReference type="Gene3D" id="1.20.120.10">
    <property type="entry name" value="Cytochrome c/b562"/>
    <property type="match status" value="1"/>
</dbReference>
<dbReference type="GO" id="GO:0005506">
    <property type="term" value="F:iron ion binding"/>
    <property type="evidence" value="ECO:0007669"/>
    <property type="project" value="InterPro"/>
</dbReference>
<keyword evidence="5 7" id="KW-0732">Signal</keyword>
<comment type="similarity">
    <text evidence="2">Belongs to the cytochrome b562 family.</text>
</comment>
<keyword evidence="4 6" id="KW-0349">Heme</keyword>
<reference evidence="8" key="1">
    <citation type="submission" date="2018-07" db="EMBL/GenBank/DDBJ databases">
        <authorList>
            <person name="Ashton P.M."/>
            <person name="Dallman T."/>
            <person name="Nair S."/>
            <person name="De Pinna E."/>
            <person name="Peters T."/>
            <person name="Grant K."/>
        </authorList>
    </citation>
    <scope>NUCLEOTIDE SEQUENCE</scope>
    <source>
        <strain evidence="8">516939</strain>
    </source>
</reference>
<evidence type="ECO:0000256" key="1">
    <source>
        <dbReference type="ARBA" id="ARBA00002028"/>
    </source>
</evidence>
<feature type="chain" id="PRO_5024794945" description="Soluble cytochrome b562" evidence="7">
    <location>
        <begin position="23"/>
        <end position="127"/>
    </location>
</feature>
<dbReference type="PIRSF" id="PIRSF000029">
    <property type="entry name" value="Cytochrome_b562"/>
    <property type="match status" value="1"/>
</dbReference>
<dbReference type="GO" id="GO:0009055">
    <property type="term" value="F:electron transfer activity"/>
    <property type="evidence" value="ECO:0007669"/>
    <property type="project" value="InterPro"/>
</dbReference>
<evidence type="ECO:0000256" key="5">
    <source>
        <dbReference type="ARBA" id="ARBA00022729"/>
    </source>
</evidence>
<proteinExistence type="inferred from homology"/>
<dbReference type="InterPro" id="IPR009155">
    <property type="entry name" value="Cyt_b562"/>
</dbReference>
<comment type="function">
    <text evidence="1">Electron-transport protein of unknown function.</text>
</comment>
<dbReference type="GO" id="GO:0022900">
    <property type="term" value="P:electron transport chain"/>
    <property type="evidence" value="ECO:0007669"/>
    <property type="project" value="InterPro"/>
</dbReference>
<evidence type="ECO:0000313" key="8">
    <source>
        <dbReference type="EMBL" id="EBY0600947.1"/>
    </source>
</evidence>
<dbReference type="AlphaFoldDB" id="A0A5W8FZM6"/>
<dbReference type="Pfam" id="PF07361">
    <property type="entry name" value="Cytochrom_B562"/>
    <property type="match status" value="1"/>
</dbReference>
<evidence type="ECO:0000256" key="3">
    <source>
        <dbReference type="ARBA" id="ARBA00016003"/>
    </source>
</evidence>
<gene>
    <name evidence="8" type="ORF">DUR78_19990</name>
</gene>